<dbReference type="GO" id="GO:0060285">
    <property type="term" value="P:cilium-dependent cell motility"/>
    <property type="evidence" value="ECO:0007669"/>
    <property type="project" value="TreeGrafter"/>
</dbReference>
<dbReference type="GO" id="GO:0005858">
    <property type="term" value="C:axonemal dynein complex"/>
    <property type="evidence" value="ECO:0007669"/>
    <property type="project" value="InterPro"/>
</dbReference>
<organism evidence="3 4">
    <name type="scientific">Hypsibius exemplaris</name>
    <name type="common">Freshwater tardigrade</name>
    <dbReference type="NCBI Taxonomy" id="2072580"/>
    <lineage>
        <taxon>Eukaryota</taxon>
        <taxon>Metazoa</taxon>
        <taxon>Ecdysozoa</taxon>
        <taxon>Tardigrada</taxon>
        <taxon>Eutardigrada</taxon>
        <taxon>Parachela</taxon>
        <taxon>Hypsibioidea</taxon>
        <taxon>Hypsibiidae</taxon>
        <taxon>Hypsibius</taxon>
    </lineage>
</organism>
<dbReference type="GO" id="GO:0070286">
    <property type="term" value="P:axonemal dynein complex assembly"/>
    <property type="evidence" value="ECO:0007669"/>
    <property type="project" value="InterPro"/>
</dbReference>
<accession>A0A9X6NPR7</accession>
<evidence type="ECO:0000313" key="4">
    <source>
        <dbReference type="Proteomes" id="UP000192578"/>
    </source>
</evidence>
<keyword evidence="1" id="KW-0175">Coiled coil</keyword>
<name>A0A9X6NPR7_HYPEX</name>
<dbReference type="PANTHER" id="PTHR21625:SF1">
    <property type="entry name" value="DYNEIN REGULATORY COMPLEX PROTEIN 1"/>
    <property type="match status" value="1"/>
</dbReference>
<evidence type="ECO:0000313" key="3">
    <source>
        <dbReference type="EMBL" id="OWA54431.1"/>
    </source>
</evidence>
<dbReference type="InterPro" id="IPR039750">
    <property type="entry name" value="DRC1/DRC2"/>
</dbReference>
<protein>
    <submittedName>
        <fullName evidence="3">Dynein regulatory complex protein 1</fullName>
    </submittedName>
</protein>
<dbReference type="PANTHER" id="PTHR21625">
    <property type="entry name" value="NYD-SP28 PROTEIN"/>
    <property type="match status" value="1"/>
</dbReference>
<feature type="coiled-coil region" evidence="1">
    <location>
        <begin position="362"/>
        <end position="389"/>
    </location>
</feature>
<sequence length="834" mass="97963">MSHDNLTTFKESDGPASQVHLDALFGQFQERDPITEFPRFQNFQVAKKGSGVLSNIREERIMARRKRLEQRLLMKDNEGNFDDSANNASDRKDQTRMPTFAAVFESTKNFRRNVLRSDHILRSYVKASCRRRVYRNQAVTTHFDALDTRIKNNQWLCRQRMSSKFAKYAEMGNKTLCVEELSLLLQKYKTYGSEIIKSKQAFVDEIEDELKAVDENFARMLKSFHKDIDGIGKRATEFCTKLTSLCRKEIYDLDKTFSDIEHDYTKNTGALWDKGHAEIAEKNDAIMARREELMEEILNNMKVLRTAKLDSILEVKFILDNDVLLMTEQLQNMRASFLVNAEKLDYNLEIIQLREEESVKTKNKQKRIITKIQDELARTTNELRADEKMTVTKLTKHKSEYIVMTTELVSMHQAHDEAVNKEWQMFRDCWISNEMALRDTLRNLLLIDRFITEEISNHKWEAPPLWFLTHIGPIHGPRWRATMAAYKATLTSLRSSPKELAQRLDQDRKRCWAILNPTNRRLAQFRSLSLVSRPPLADDPEQKKPASSTDASPYELPSYILGPVLRWIVSHLDFFNEDYTADVVKELNWQDRFSFQMQAFLNEFRDFNYDDVCRLALFFLRFSHNINEKQATGHAVNKEDMEEWLRNLTPEEMLGRRVEFNDVFEALHAYLQHKRHEVYRDTRYDLVKARGRGRDTSADADYLNCYLNVIDPPKKTKEWDRLLCGIRKELQISEKKLTLTDQTKILQEKNKRLKSLLKNHISNKDDAKFMYPPLCAKMDIVAEELCRDIGQWNGEVQGSRLLPWHRRLSTKNRERTGIPLQKSQSWSIKTSIPH</sequence>
<dbReference type="OrthoDB" id="10260459at2759"/>
<dbReference type="EMBL" id="MTYJ01000405">
    <property type="protein sequence ID" value="OWA54431.1"/>
    <property type="molecule type" value="Genomic_DNA"/>
</dbReference>
<reference evidence="4" key="1">
    <citation type="submission" date="2017-01" db="EMBL/GenBank/DDBJ databases">
        <title>Comparative genomics of anhydrobiosis in the tardigrade Hypsibius dujardini.</title>
        <authorList>
            <person name="Yoshida Y."/>
            <person name="Koutsovoulos G."/>
            <person name="Laetsch D."/>
            <person name="Stevens L."/>
            <person name="Kumar S."/>
            <person name="Horikawa D."/>
            <person name="Ishino K."/>
            <person name="Komine S."/>
            <person name="Tomita M."/>
            <person name="Blaxter M."/>
            <person name="Arakawa K."/>
        </authorList>
    </citation>
    <scope>NUCLEOTIDE SEQUENCE [LARGE SCALE GENOMIC DNA]</scope>
    <source>
        <strain evidence="4">Z151</strain>
    </source>
</reference>
<comment type="caution">
    <text evidence="3">The sequence shown here is derived from an EMBL/GenBank/DDBJ whole genome shotgun (WGS) entry which is preliminary data.</text>
</comment>
<proteinExistence type="predicted"/>
<dbReference type="AlphaFoldDB" id="A0A9X6NPR7"/>
<gene>
    <name evidence="3" type="ORF">BV898_18835</name>
</gene>
<feature type="compositionally biased region" description="Polar residues" evidence="2">
    <location>
        <begin position="821"/>
        <end position="834"/>
    </location>
</feature>
<dbReference type="GO" id="GO:0003352">
    <property type="term" value="P:regulation of cilium movement"/>
    <property type="evidence" value="ECO:0007669"/>
    <property type="project" value="TreeGrafter"/>
</dbReference>
<feature type="region of interest" description="Disordered" evidence="2">
    <location>
        <begin position="813"/>
        <end position="834"/>
    </location>
</feature>
<evidence type="ECO:0000256" key="1">
    <source>
        <dbReference type="SAM" id="Coils"/>
    </source>
</evidence>
<dbReference type="Proteomes" id="UP000192578">
    <property type="component" value="Unassembled WGS sequence"/>
</dbReference>
<evidence type="ECO:0000256" key="2">
    <source>
        <dbReference type="SAM" id="MobiDB-lite"/>
    </source>
</evidence>
<keyword evidence="4" id="KW-1185">Reference proteome</keyword>